<organism evidence="2 3">
    <name type="scientific">Galdieria yellowstonensis</name>
    <dbReference type="NCBI Taxonomy" id="3028027"/>
    <lineage>
        <taxon>Eukaryota</taxon>
        <taxon>Rhodophyta</taxon>
        <taxon>Bangiophyceae</taxon>
        <taxon>Galdieriales</taxon>
        <taxon>Galdieriaceae</taxon>
        <taxon>Galdieria</taxon>
    </lineage>
</organism>
<name>A0AAV9IML0_9RHOD</name>
<protein>
    <submittedName>
        <fullName evidence="2">Uncharacterized protein</fullName>
    </submittedName>
</protein>
<gene>
    <name evidence="2" type="ORF">GAYE_SCF62G6610</name>
</gene>
<feature type="region of interest" description="Disordered" evidence="1">
    <location>
        <begin position="83"/>
        <end position="106"/>
    </location>
</feature>
<reference evidence="2 3" key="1">
    <citation type="submission" date="2022-07" db="EMBL/GenBank/DDBJ databases">
        <title>Genome-wide signatures of adaptation to extreme environments.</title>
        <authorList>
            <person name="Cho C.H."/>
            <person name="Yoon H.S."/>
        </authorList>
    </citation>
    <scope>NUCLEOTIDE SEQUENCE [LARGE SCALE GENOMIC DNA]</scope>
    <source>
        <strain evidence="2 3">108.79 E11</strain>
    </source>
</reference>
<evidence type="ECO:0000313" key="2">
    <source>
        <dbReference type="EMBL" id="KAK4528665.1"/>
    </source>
</evidence>
<evidence type="ECO:0000313" key="3">
    <source>
        <dbReference type="Proteomes" id="UP001300502"/>
    </source>
</evidence>
<sequence>MDTEDDLEPVGLFGSAPDTTVFGSVLMKDSGSEFSPVSYESFMIETFSNCRSTRSELNGYLTSSDNESVEDSNIHATLLAQCTDSEPSTSSTNKLVSDAEHKEQWNKSIPQHGEERMIHKGQRGRPCKYDEVVISLANSRYLPGTYRKSIEKAYKMQNPSRWCHICNRSSVRAHLVPCFNRWYHRCRKSICYFCISRHYLQKPSVPPCMFAKERFFCSHCLGICPENSQCKIYQKTNLRRHIQSLLDRNKNEAPSS</sequence>
<dbReference type="EMBL" id="JANCYU010000067">
    <property type="protein sequence ID" value="KAK4528665.1"/>
    <property type="molecule type" value="Genomic_DNA"/>
</dbReference>
<accession>A0AAV9IML0</accession>
<dbReference type="AlphaFoldDB" id="A0AAV9IML0"/>
<feature type="compositionally biased region" description="Polar residues" evidence="1">
    <location>
        <begin position="83"/>
        <end position="95"/>
    </location>
</feature>
<comment type="caution">
    <text evidence="2">The sequence shown here is derived from an EMBL/GenBank/DDBJ whole genome shotgun (WGS) entry which is preliminary data.</text>
</comment>
<evidence type="ECO:0000256" key="1">
    <source>
        <dbReference type="SAM" id="MobiDB-lite"/>
    </source>
</evidence>
<proteinExistence type="predicted"/>
<keyword evidence="3" id="KW-1185">Reference proteome</keyword>
<dbReference type="Proteomes" id="UP001300502">
    <property type="component" value="Unassembled WGS sequence"/>
</dbReference>